<organism evidence="1 2">
    <name type="scientific">Salmonella enterica subsp. enterica serovar Urbana str. R8-2977</name>
    <dbReference type="NCBI Taxonomy" id="913084"/>
    <lineage>
        <taxon>Bacteria</taxon>
        <taxon>Pseudomonadati</taxon>
        <taxon>Pseudomonadota</taxon>
        <taxon>Gammaproteobacteria</taxon>
        <taxon>Enterobacterales</taxon>
        <taxon>Enterobacteriaceae</taxon>
        <taxon>Salmonella</taxon>
    </lineage>
</organism>
<name>G5S590_SALET</name>
<sequence length="42" mass="4281">MCGFFPAGNNTLPVPVPVPVPSHSAFASAIPLLISLTTGDFP</sequence>
<dbReference type="EMBL" id="AFCW01002444">
    <property type="protein sequence ID" value="EHC96129.1"/>
    <property type="molecule type" value="Genomic_DNA"/>
</dbReference>
<protein>
    <submittedName>
        <fullName evidence="1">Uncharacterized protein</fullName>
    </submittedName>
</protein>
<gene>
    <name evidence="1" type="ORF">LTSEURB_6668</name>
</gene>
<evidence type="ECO:0000313" key="2">
    <source>
        <dbReference type="Proteomes" id="UP000004776"/>
    </source>
</evidence>
<reference evidence="1 2" key="1">
    <citation type="journal article" date="2011" name="BMC Genomics">
        <title>Genome sequencing reveals diversification of virulence factor content and possible host adaptation in distinct subpopulations of Salmonella enterica.</title>
        <authorList>
            <person name="den Bakker H.C."/>
            <person name="Moreno Switt A.I."/>
            <person name="Govoni G."/>
            <person name="Cummings C.A."/>
            <person name="Ranieri M.L."/>
            <person name="Degoricija L."/>
            <person name="Hoelzer K."/>
            <person name="Rodriguez-Rivera L.D."/>
            <person name="Brown S."/>
            <person name="Bolchacova E."/>
            <person name="Furtado M.R."/>
            <person name="Wiedmann M."/>
        </authorList>
    </citation>
    <scope>NUCLEOTIDE SEQUENCE [LARGE SCALE GENOMIC DNA]</scope>
    <source>
        <strain evidence="1 2">R8-2977</strain>
    </source>
</reference>
<comment type="caution">
    <text evidence="1">The sequence shown here is derived from an EMBL/GenBank/DDBJ whole genome shotgun (WGS) entry which is preliminary data.</text>
</comment>
<dbReference type="Proteomes" id="UP000004776">
    <property type="component" value="Unassembled WGS sequence"/>
</dbReference>
<proteinExistence type="predicted"/>
<evidence type="ECO:0000313" key="1">
    <source>
        <dbReference type="EMBL" id="EHC96129.1"/>
    </source>
</evidence>
<feature type="non-terminal residue" evidence="1">
    <location>
        <position position="42"/>
    </location>
</feature>
<dbReference type="AlphaFoldDB" id="G5S590"/>
<accession>G5S590</accession>